<dbReference type="GO" id="GO:0004674">
    <property type="term" value="F:protein serine/threonine kinase activity"/>
    <property type="evidence" value="ECO:0007669"/>
    <property type="project" value="TreeGrafter"/>
</dbReference>
<dbReference type="InterPro" id="IPR051681">
    <property type="entry name" value="Ser/Thr_Kinases-Pseudokinases"/>
</dbReference>
<dbReference type="OrthoDB" id="26722at2759"/>
<sequence>MEPREPTSIAIREAFGLLDGLADGDVAALHIDKMLQAVDGASAALSAVSNDLQCLQRLAQITCSAIAAGRDTDDIRVAALLLLAADCLTELLRLSGAAPTFADVVGSAVKIFDDLHAAISATTSHDIVADEKQQIAFRELVPRLSQLKSELAVYTRATLVRRLAEIIAPSVRIRTLRFSYNGYLATVDVSSARIGHGAAGTVHHGSMTWGSTTERVAVKVVGVPQAHRDPSVRPSQVPQALQRELTAWCRLSHEHVLPLYGASGFGMGEYALVSPYTENGDMGQYLKRHPGTDKLLLLTQVAEGLRYLHDVAGIVHGDLKCENVLISSTGSALLSDFGLSTTAAAAELTTTTALRGRNTLRFSARELITDEAFTPGHPTRKRSKTTMSDVYAFGMVVYQVYSGEVPWARENDMQVVIAVEKGLHPPRPSPEQLGEDVWAFCARCWNVDAEARPPVSEVLRWLGSAAPEVPSGRL</sequence>
<dbReference type="GO" id="GO:0005524">
    <property type="term" value="F:ATP binding"/>
    <property type="evidence" value="ECO:0007669"/>
    <property type="project" value="InterPro"/>
</dbReference>
<evidence type="ECO:0000313" key="3">
    <source>
        <dbReference type="Proteomes" id="UP000006514"/>
    </source>
</evidence>
<dbReference type="InterPro" id="IPR008271">
    <property type="entry name" value="Ser/Thr_kinase_AS"/>
</dbReference>
<feature type="domain" description="Protein kinase" evidence="1">
    <location>
        <begin position="188"/>
        <end position="469"/>
    </location>
</feature>
<keyword evidence="3" id="KW-1185">Reference proteome</keyword>
<protein>
    <submittedName>
        <fullName evidence="2">Kinase-like protein</fullName>
    </submittedName>
</protein>
<dbReference type="KEGG" id="adl:AURDEDRAFT_175544"/>
<gene>
    <name evidence="2" type="ORF">AURDEDRAFT_175544</name>
</gene>
<name>J0WRN9_AURST</name>
<dbReference type="AlphaFoldDB" id="J0WRN9"/>
<dbReference type="InterPro" id="IPR011009">
    <property type="entry name" value="Kinase-like_dom_sf"/>
</dbReference>
<dbReference type="Pfam" id="PF07714">
    <property type="entry name" value="PK_Tyr_Ser-Thr"/>
    <property type="match status" value="1"/>
</dbReference>
<dbReference type="EMBL" id="JH687892">
    <property type="protein sequence ID" value="EJD35396.1"/>
    <property type="molecule type" value="Genomic_DNA"/>
</dbReference>
<dbReference type="PROSITE" id="PS50011">
    <property type="entry name" value="PROTEIN_KINASE_DOM"/>
    <property type="match status" value="1"/>
</dbReference>
<dbReference type="Proteomes" id="UP000006514">
    <property type="component" value="Unassembled WGS sequence"/>
</dbReference>
<dbReference type="PANTHER" id="PTHR44329">
    <property type="entry name" value="SERINE/THREONINE-PROTEIN KINASE TNNI3K-RELATED"/>
    <property type="match status" value="1"/>
</dbReference>
<evidence type="ECO:0000313" key="2">
    <source>
        <dbReference type="EMBL" id="EJD35396.1"/>
    </source>
</evidence>
<dbReference type="InterPro" id="IPR000719">
    <property type="entry name" value="Prot_kinase_dom"/>
</dbReference>
<keyword evidence="2" id="KW-0808">Transferase</keyword>
<dbReference type="SMART" id="SM00220">
    <property type="entry name" value="S_TKc"/>
    <property type="match status" value="1"/>
</dbReference>
<organism evidence="2 3">
    <name type="scientific">Auricularia subglabra (strain TFB-10046 / SS5)</name>
    <name type="common">White-rot fungus</name>
    <name type="synonym">Auricularia delicata (strain TFB10046)</name>
    <dbReference type="NCBI Taxonomy" id="717982"/>
    <lineage>
        <taxon>Eukaryota</taxon>
        <taxon>Fungi</taxon>
        <taxon>Dikarya</taxon>
        <taxon>Basidiomycota</taxon>
        <taxon>Agaricomycotina</taxon>
        <taxon>Agaricomycetes</taxon>
        <taxon>Auriculariales</taxon>
        <taxon>Auriculariaceae</taxon>
        <taxon>Auricularia</taxon>
    </lineage>
</organism>
<dbReference type="InParanoid" id="J0WRN9"/>
<reference evidence="3" key="1">
    <citation type="journal article" date="2012" name="Science">
        <title>The Paleozoic origin of enzymatic lignin decomposition reconstructed from 31 fungal genomes.</title>
        <authorList>
            <person name="Floudas D."/>
            <person name="Binder M."/>
            <person name="Riley R."/>
            <person name="Barry K."/>
            <person name="Blanchette R.A."/>
            <person name="Henrissat B."/>
            <person name="Martinez A.T."/>
            <person name="Otillar R."/>
            <person name="Spatafora J.W."/>
            <person name="Yadav J.S."/>
            <person name="Aerts A."/>
            <person name="Benoit I."/>
            <person name="Boyd A."/>
            <person name="Carlson A."/>
            <person name="Copeland A."/>
            <person name="Coutinho P.M."/>
            <person name="de Vries R.P."/>
            <person name="Ferreira P."/>
            <person name="Findley K."/>
            <person name="Foster B."/>
            <person name="Gaskell J."/>
            <person name="Glotzer D."/>
            <person name="Gorecki P."/>
            <person name="Heitman J."/>
            <person name="Hesse C."/>
            <person name="Hori C."/>
            <person name="Igarashi K."/>
            <person name="Jurgens J.A."/>
            <person name="Kallen N."/>
            <person name="Kersten P."/>
            <person name="Kohler A."/>
            <person name="Kuees U."/>
            <person name="Kumar T.K.A."/>
            <person name="Kuo A."/>
            <person name="LaButti K."/>
            <person name="Larrondo L.F."/>
            <person name="Lindquist E."/>
            <person name="Ling A."/>
            <person name="Lombard V."/>
            <person name="Lucas S."/>
            <person name="Lundell T."/>
            <person name="Martin R."/>
            <person name="McLaughlin D.J."/>
            <person name="Morgenstern I."/>
            <person name="Morin E."/>
            <person name="Murat C."/>
            <person name="Nagy L.G."/>
            <person name="Nolan M."/>
            <person name="Ohm R.A."/>
            <person name="Patyshakuliyeva A."/>
            <person name="Rokas A."/>
            <person name="Ruiz-Duenas F.J."/>
            <person name="Sabat G."/>
            <person name="Salamov A."/>
            <person name="Samejima M."/>
            <person name="Schmutz J."/>
            <person name="Slot J.C."/>
            <person name="St John F."/>
            <person name="Stenlid J."/>
            <person name="Sun H."/>
            <person name="Sun S."/>
            <person name="Syed K."/>
            <person name="Tsang A."/>
            <person name="Wiebenga A."/>
            <person name="Young D."/>
            <person name="Pisabarro A."/>
            <person name="Eastwood D.C."/>
            <person name="Martin F."/>
            <person name="Cullen D."/>
            <person name="Grigoriev I.V."/>
            <person name="Hibbett D.S."/>
        </authorList>
    </citation>
    <scope>NUCLEOTIDE SEQUENCE [LARGE SCALE GENOMIC DNA]</scope>
    <source>
        <strain evidence="3">TFB10046</strain>
    </source>
</reference>
<dbReference type="eggNOG" id="KOG0192">
    <property type="taxonomic scope" value="Eukaryota"/>
</dbReference>
<dbReference type="PROSITE" id="PS00108">
    <property type="entry name" value="PROTEIN_KINASE_ST"/>
    <property type="match status" value="1"/>
</dbReference>
<proteinExistence type="predicted"/>
<accession>J0WRN9</accession>
<dbReference type="SUPFAM" id="SSF56112">
    <property type="entry name" value="Protein kinase-like (PK-like)"/>
    <property type="match status" value="1"/>
</dbReference>
<dbReference type="InterPro" id="IPR001245">
    <property type="entry name" value="Ser-Thr/Tyr_kinase_cat_dom"/>
</dbReference>
<evidence type="ECO:0000259" key="1">
    <source>
        <dbReference type="PROSITE" id="PS50011"/>
    </source>
</evidence>
<keyword evidence="2" id="KW-0418">Kinase</keyword>
<dbReference type="PANTHER" id="PTHR44329:SF214">
    <property type="entry name" value="PROTEIN KINASE DOMAIN-CONTAINING PROTEIN"/>
    <property type="match status" value="1"/>
</dbReference>
<dbReference type="Gene3D" id="1.10.510.10">
    <property type="entry name" value="Transferase(Phosphotransferase) domain 1"/>
    <property type="match status" value="1"/>
</dbReference>